<keyword evidence="2 4" id="KW-1133">Transmembrane helix</keyword>
<dbReference type="STRING" id="314283.MED297_20812"/>
<dbReference type="InterPro" id="IPR011701">
    <property type="entry name" value="MFS"/>
</dbReference>
<organism evidence="6 7">
    <name type="scientific">Reinekea blandensis MED297</name>
    <dbReference type="NCBI Taxonomy" id="314283"/>
    <lineage>
        <taxon>Bacteria</taxon>
        <taxon>Pseudomonadati</taxon>
        <taxon>Pseudomonadota</taxon>
        <taxon>Gammaproteobacteria</taxon>
        <taxon>Oceanospirillales</taxon>
        <taxon>Saccharospirillaceae</taxon>
        <taxon>Reinekea</taxon>
    </lineage>
</organism>
<dbReference type="GO" id="GO:0022857">
    <property type="term" value="F:transmembrane transporter activity"/>
    <property type="evidence" value="ECO:0007669"/>
    <property type="project" value="InterPro"/>
</dbReference>
<dbReference type="InterPro" id="IPR036259">
    <property type="entry name" value="MFS_trans_sf"/>
</dbReference>
<dbReference type="OrthoDB" id="9772882at2"/>
<evidence type="ECO:0000259" key="5">
    <source>
        <dbReference type="PROSITE" id="PS50850"/>
    </source>
</evidence>
<dbReference type="EMBL" id="AAOE01000001">
    <property type="protein sequence ID" value="EAR11368.1"/>
    <property type="molecule type" value="Genomic_DNA"/>
</dbReference>
<dbReference type="HOGENOM" id="CLU_025379_0_1_6"/>
<dbReference type="PROSITE" id="PS50850">
    <property type="entry name" value="MFS"/>
    <property type="match status" value="1"/>
</dbReference>
<feature type="transmembrane region" description="Helical" evidence="4">
    <location>
        <begin position="328"/>
        <end position="352"/>
    </location>
</feature>
<dbReference type="RefSeq" id="WP_008044979.1">
    <property type="nucleotide sequence ID" value="NZ_CH724151.1"/>
</dbReference>
<dbReference type="InterPro" id="IPR020846">
    <property type="entry name" value="MFS_dom"/>
</dbReference>
<dbReference type="PANTHER" id="PTHR23526:SF2">
    <property type="entry name" value="MAJOR FACILITATOR SUPERFAMILY (MFS) PROFILE DOMAIN-CONTAINING PROTEIN"/>
    <property type="match status" value="1"/>
</dbReference>
<evidence type="ECO:0000313" key="7">
    <source>
        <dbReference type="Proteomes" id="UP000005953"/>
    </source>
</evidence>
<dbReference type="Gene3D" id="1.20.1250.20">
    <property type="entry name" value="MFS general substrate transporter like domains"/>
    <property type="match status" value="2"/>
</dbReference>
<feature type="transmembrane region" description="Helical" evidence="4">
    <location>
        <begin position="242"/>
        <end position="265"/>
    </location>
</feature>
<feature type="domain" description="Major facilitator superfamily (MFS) profile" evidence="5">
    <location>
        <begin position="236"/>
        <end position="469"/>
    </location>
</feature>
<feature type="transmembrane region" description="Helical" evidence="4">
    <location>
        <begin position="158"/>
        <end position="176"/>
    </location>
</feature>
<evidence type="ECO:0000256" key="2">
    <source>
        <dbReference type="ARBA" id="ARBA00022989"/>
    </source>
</evidence>
<dbReference type="PANTHER" id="PTHR23526">
    <property type="entry name" value="INTEGRAL MEMBRANE TRANSPORT PROTEIN-RELATED"/>
    <property type="match status" value="1"/>
</dbReference>
<evidence type="ECO:0000256" key="3">
    <source>
        <dbReference type="ARBA" id="ARBA00023136"/>
    </source>
</evidence>
<feature type="transmembrane region" description="Helical" evidence="4">
    <location>
        <begin position="304"/>
        <end position="322"/>
    </location>
</feature>
<name>A4B9R7_9GAMM</name>
<sequence>MRFQKPSTRRRPEAAARLRTSLQHSQKDSFTSSLMTGAFDQYVNAFAVFLGATAVQIGWLTALPQLIGALAQLLAVWLGQWWHRHRLIVVNAGIQTATLFLVMLLVWPGWSEPFSILLPALVVFHLCANLILPHWRAWMGQLVPDAIRGRFFSLRTRIAMLTSLLTFLVGGLVLSGAERAGVTWLGFGMLFLVAVFGRGLSTWHLANMHDDHSLPTHAERRTLLKMFRHLLGLLSDQPFRRFALFMAGLQCFVALSGPFFAVYMLRDLGFTYLQFTLSTGSSIFAQFLMLKFWGRVCDRKGNRYVMALGGALIPLLPMLWLFSDRFVYILLVQMLGGLAWSGFTLASSNYLYDQRPRDVHFASYAAMGAALGAVAVCVGALAGGYLIDRVPSEVSMAGLILTIERPIAVIFVLSSVLRGAVMLWYLPRAPELRVRDRGRVRDLALRVARFTPISGVMLDVVNRRRRRTD</sequence>
<evidence type="ECO:0000256" key="1">
    <source>
        <dbReference type="ARBA" id="ARBA00022692"/>
    </source>
</evidence>
<reference evidence="6 7" key="1">
    <citation type="submission" date="2006-02" db="EMBL/GenBank/DDBJ databases">
        <authorList>
            <person name="Pinhassi J."/>
            <person name="Pedros-Alio C."/>
            <person name="Ferriera S."/>
            <person name="Johnson J."/>
            <person name="Kravitz S."/>
            <person name="Halpern A."/>
            <person name="Remington K."/>
            <person name="Beeson K."/>
            <person name="Tran B."/>
            <person name="Rogers Y.-H."/>
            <person name="Friedman R."/>
            <person name="Venter J.C."/>
        </authorList>
    </citation>
    <scope>NUCLEOTIDE SEQUENCE [LARGE SCALE GENOMIC DNA]</scope>
    <source>
        <strain evidence="6 7">MED297</strain>
    </source>
</reference>
<feature type="transmembrane region" description="Helical" evidence="4">
    <location>
        <begin position="116"/>
        <end position="137"/>
    </location>
</feature>
<proteinExistence type="predicted"/>
<dbReference type="Proteomes" id="UP000005953">
    <property type="component" value="Unassembled WGS sequence"/>
</dbReference>
<keyword evidence="1 4" id="KW-0812">Transmembrane</keyword>
<gene>
    <name evidence="6" type="ORF">MED297_20812</name>
</gene>
<feature type="transmembrane region" description="Helical" evidence="4">
    <location>
        <begin position="407"/>
        <end position="426"/>
    </location>
</feature>
<evidence type="ECO:0000256" key="4">
    <source>
        <dbReference type="SAM" id="Phobius"/>
    </source>
</evidence>
<keyword evidence="7" id="KW-1185">Reference proteome</keyword>
<accession>A4B9R7</accession>
<feature type="transmembrane region" description="Helical" evidence="4">
    <location>
        <begin position="364"/>
        <end position="387"/>
    </location>
</feature>
<feature type="transmembrane region" description="Helical" evidence="4">
    <location>
        <begin position="42"/>
        <end position="60"/>
    </location>
</feature>
<keyword evidence="3 4" id="KW-0472">Membrane</keyword>
<feature type="transmembrane region" description="Helical" evidence="4">
    <location>
        <begin position="182"/>
        <end position="200"/>
    </location>
</feature>
<protein>
    <submittedName>
        <fullName evidence="6">Hypothetical permease of the major facilitator superfamily protein</fullName>
    </submittedName>
</protein>
<evidence type="ECO:0000313" key="6">
    <source>
        <dbReference type="EMBL" id="EAR11368.1"/>
    </source>
</evidence>
<dbReference type="SUPFAM" id="SSF103473">
    <property type="entry name" value="MFS general substrate transporter"/>
    <property type="match status" value="1"/>
</dbReference>
<dbReference type="AlphaFoldDB" id="A4B9R7"/>
<comment type="caution">
    <text evidence="6">The sequence shown here is derived from an EMBL/GenBank/DDBJ whole genome shotgun (WGS) entry which is preliminary data.</text>
</comment>
<feature type="transmembrane region" description="Helical" evidence="4">
    <location>
        <begin position="89"/>
        <end position="110"/>
    </location>
</feature>
<dbReference type="Pfam" id="PF07690">
    <property type="entry name" value="MFS_1"/>
    <property type="match status" value="1"/>
</dbReference>
<dbReference type="InterPro" id="IPR052528">
    <property type="entry name" value="Sugar_transport-like"/>
</dbReference>